<dbReference type="InterPro" id="IPR051791">
    <property type="entry name" value="Pra-immunoreactive"/>
</dbReference>
<comment type="subcellular location">
    <subcellularLocation>
        <location evidence="1">Cell membrane</location>
        <topology evidence="1">Multi-pass membrane protein</topology>
    </subcellularLocation>
</comment>
<evidence type="ECO:0000259" key="7">
    <source>
        <dbReference type="Pfam" id="PF06271"/>
    </source>
</evidence>
<feature type="transmembrane region" description="Helical" evidence="6">
    <location>
        <begin position="21"/>
        <end position="41"/>
    </location>
</feature>
<evidence type="ECO:0000256" key="5">
    <source>
        <dbReference type="ARBA" id="ARBA00023136"/>
    </source>
</evidence>
<keyword evidence="2" id="KW-1003">Cell membrane</keyword>
<keyword evidence="4 6" id="KW-1133">Transmembrane helix</keyword>
<feature type="transmembrane region" description="Helical" evidence="6">
    <location>
        <begin position="53"/>
        <end position="70"/>
    </location>
</feature>
<evidence type="ECO:0000256" key="2">
    <source>
        <dbReference type="ARBA" id="ARBA00022475"/>
    </source>
</evidence>
<organism evidence="8 9">
    <name type="scientific">Chryseolinea soli</name>
    <dbReference type="NCBI Taxonomy" id="2321403"/>
    <lineage>
        <taxon>Bacteria</taxon>
        <taxon>Pseudomonadati</taxon>
        <taxon>Bacteroidota</taxon>
        <taxon>Cytophagia</taxon>
        <taxon>Cytophagales</taxon>
        <taxon>Fulvivirgaceae</taxon>
        <taxon>Chryseolinea</taxon>
    </lineage>
</organism>
<dbReference type="RefSeq" id="WP_119758637.1">
    <property type="nucleotide sequence ID" value="NZ_CP032382.1"/>
</dbReference>
<name>A0A385SVZ0_9BACT</name>
<dbReference type="Proteomes" id="UP000266183">
    <property type="component" value="Chromosome"/>
</dbReference>
<dbReference type="GO" id="GO:0005886">
    <property type="term" value="C:plasma membrane"/>
    <property type="evidence" value="ECO:0007669"/>
    <property type="project" value="UniProtKB-SubCell"/>
</dbReference>
<evidence type="ECO:0000313" key="9">
    <source>
        <dbReference type="Proteomes" id="UP000266183"/>
    </source>
</evidence>
<dbReference type="OrthoDB" id="9814143at2"/>
<keyword evidence="5 6" id="KW-0472">Membrane</keyword>
<feature type="domain" description="RDD" evidence="7">
    <location>
        <begin position="14"/>
        <end position="166"/>
    </location>
</feature>
<evidence type="ECO:0000256" key="4">
    <source>
        <dbReference type="ARBA" id="ARBA00022989"/>
    </source>
</evidence>
<dbReference type="InterPro" id="IPR010432">
    <property type="entry name" value="RDD"/>
</dbReference>
<dbReference type="EMBL" id="CP032382">
    <property type="protein sequence ID" value="AYB35389.1"/>
    <property type="molecule type" value="Genomic_DNA"/>
</dbReference>
<evidence type="ECO:0000256" key="6">
    <source>
        <dbReference type="SAM" id="Phobius"/>
    </source>
</evidence>
<dbReference type="AlphaFoldDB" id="A0A385SVZ0"/>
<keyword evidence="9" id="KW-1185">Reference proteome</keyword>
<evidence type="ECO:0000256" key="3">
    <source>
        <dbReference type="ARBA" id="ARBA00022692"/>
    </source>
</evidence>
<sequence length="254" mass="28340">MNIEPVQVLTVSSRKRRIAAFLIDHFVITFLMVALIFLILGPGFMDNDNFSKFMTTLWLVGVPGFLLYFAKDSIRGISAGRWIMGIMVRDADNPQEVPSPGRLAIRNLFLILWPVEFIALAVSPEKKRLGDKSMKTVVVKNPNKAAKLPRVLALVGVGLAFFVFSFLFAGNALKNSDAYKIAVKEIEHNEEILEETGGIKGYGMMPKGNISIVNGRGEAQLEINVTGNKKDITVNVFLTKEPHEEWKLVEFSKE</sequence>
<dbReference type="KEGG" id="chk:D4L85_03210"/>
<protein>
    <submittedName>
        <fullName evidence="8">RDD family protein</fullName>
    </submittedName>
</protein>
<evidence type="ECO:0000313" key="8">
    <source>
        <dbReference type="EMBL" id="AYB35389.1"/>
    </source>
</evidence>
<reference evidence="9" key="1">
    <citation type="submission" date="2018-09" db="EMBL/GenBank/DDBJ databases">
        <title>Chryseolinea sp. KIS68-18 isolated from soil.</title>
        <authorList>
            <person name="Weon H.-Y."/>
            <person name="Kwon S.-W."/>
            <person name="Lee S.A."/>
        </authorList>
    </citation>
    <scope>NUCLEOTIDE SEQUENCE [LARGE SCALE GENOMIC DNA]</scope>
    <source>
        <strain evidence="9">KIS68-18</strain>
    </source>
</reference>
<evidence type="ECO:0000256" key="1">
    <source>
        <dbReference type="ARBA" id="ARBA00004651"/>
    </source>
</evidence>
<keyword evidence="3 6" id="KW-0812">Transmembrane</keyword>
<feature type="transmembrane region" description="Helical" evidence="6">
    <location>
        <begin position="151"/>
        <end position="170"/>
    </location>
</feature>
<accession>A0A385SVZ0</accession>
<dbReference type="PANTHER" id="PTHR36115">
    <property type="entry name" value="PROLINE-RICH ANTIGEN HOMOLOG-RELATED"/>
    <property type="match status" value="1"/>
</dbReference>
<gene>
    <name evidence="8" type="ORF">D4L85_03210</name>
</gene>
<dbReference type="Pfam" id="PF06271">
    <property type="entry name" value="RDD"/>
    <property type="match status" value="1"/>
</dbReference>
<proteinExistence type="predicted"/>